<dbReference type="EMBL" id="OZ035825">
    <property type="protein sequence ID" value="CAL1602404.1"/>
    <property type="molecule type" value="Genomic_DNA"/>
</dbReference>
<protein>
    <submittedName>
        <fullName evidence="1">Uncharacterized protein</fullName>
    </submittedName>
</protein>
<evidence type="ECO:0000313" key="1">
    <source>
        <dbReference type="EMBL" id="CAL1602404.1"/>
    </source>
</evidence>
<evidence type="ECO:0000313" key="2">
    <source>
        <dbReference type="Proteomes" id="UP001497482"/>
    </source>
</evidence>
<dbReference type="Proteomes" id="UP001497482">
    <property type="component" value="Chromosome 3"/>
</dbReference>
<proteinExistence type="predicted"/>
<organism evidence="1 2">
    <name type="scientific">Knipowitschia caucasica</name>
    <name type="common">Caucasian dwarf goby</name>
    <name type="synonym">Pomatoschistus caucasicus</name>
    <dbReference type="NCBI Taxonomy" id="637954"/>
    <lineage>
        <taxon>Eukaryota</taxon>
        <taxon>Metazoa</taxon>
        <taxon>Chordata</taxon>
        <taxon>Craniata</taxon>
        <taxon>Vertebrata</taxon>
        <taxon>Euteleostomi</taxon>
        <taxon>Actinopterygii</taxon>
        <taxon>Neopterygii</taxon>
        <taxon>Teleostei</taxon>
        <taxon>Neoteleostei</taxon>
        <taxon>Acanthomorphata</taxon>
        <taxon>Gobiaria</taxon>
        <taxon>Gobiiformes</taxon>
        <taxon>Gobioidei</taxon>
        <taxon>Gobiidae</taxon>
        <taxon>Gobiinae</taxon>
        <taxon>Knipowitschia</taxon>
    </lineage>
</organism>
<keyword evidence="2" id="KW-1185">Reference proteome</keyword>
<accession>A0AAV2LPD0</accession>
<sequence length="97" mass="10239">MATSFRLCVGNEREEGAFVCAKRVVHLQPHAQSTRSSSTEARRSGTSRVCGAQAVIQVRGGLTDVFGPSCVLLGCCGSCARQTSGDLWESCGSERAD</sequence>
<gene>
    <name evidence="1" type="ORF">KC01_LOCUS30182</name>
</gene>
<reference evidence="1 2" key="1">
    <citation type="submission" date="2024-04" db="EMBL/GenBank/DDBJ databases">
        <authorList>
            <person name="Waldvogel A.-M."/>
            <person name="Schoenle A."/>
        </authorList>
    </citation>
    <scope>NUCLEOTIDE SEQUENCE [LARGE SCALE GENOMIC DNA]</scope>
</reference>
<name>A0AAV2LPD0_KNICA</name>
<dbReference type="AlphaFoldDB" id="A0AAV2LPD0"/>